<accession>A0AA86W2A0</accession>
<dbReference type="Gramene" id="rna-AYBTSS11_LOCUS29255">
    <property type="protein sequence ID" value="CAJ1977108.1"/>
    <property type="gene ID" value="gene-AYBTSS11_LOCUS29255"/>
</dbReference>
<sequence length="118" mass="13562">MDTFVRVKGGARYLKAIVSGGQNGRYPRRHYRLGRKEKSLKKSSKYLRTVLACLRFKCYKINPNKRSSMIVEPLLLALPRFTKGKGKAAGNSTKKVWLFCWEPRKKKTAKLAAKLRFA</sequence>
<proteinExistence type="predicted"/>
<keyword evidence="2" id="KW-1185">Reference proteome</keyword>
<protein>
    <submittedName>
        <fullName evidence="1">Uncharacterized protein</fullName>
    </submittedName>
</protein>
<evidence type="ECO:0000313" key="2">
    <source>
        <dbReference type="Proteomes" id="UP001189624"/>
    </source>
</evidence>
<dbReference type="AlphaFoldDB" id="A0AA86W2A0"/>
<evidence type="ECO:0000313" key="1">
    <source>
        <dbReference type="EMBL" id="CAJ1977108.1"/>
    </source>
</evidence>
<dbReference type="EMBL" id="OY731407">
    <property type="protein sequence ID" value="CAJ1977108.1"/>
    <property type="molecule type" value="Genomic_DNA"/>
</dbReference>
<name>A0AA86W2A0_9FABA</name>
<organism evidence="1 2">
    <name type="scientific">Sphenostylis stenocarpa</name>
    <dbReference type="NCBI Taxonomy" id="92480"/>
    <lineage>
        <taxon>Eukaryota</taxon>
        <taxon>Viridiplantae</taxon>
        <taxon>Streptophyta</taxon>
        <taxon>Embryophyta</taxon>
        <taxon>Tracheophyta</taxon>
        <taxon>Spermatophyta</taxon>
        <taxon>Magnoliopsida</taxon>
        <taxon>eudicotyledons</taxon>
        <taxon>Gunneridae</taxon>
        <taxon>Pentapetalae</taxon>
        <taxon>rosids</taxon>
        <taxon>fabids</taxon>
        <taxon>Fabales</taxon>
        <taxon>Fabaceae</taxon>
        <taxon>Papilionoideae</taxon>
        <taxon>50 kb inversion clade</taxon>
        <taxon>NPAAA clade</taxon>
        <taxon>indigoferoid/millettioid clade</taxon>
        <taxon>Phaseoleae</taxon>
        <taxon>Sphenostylis</taxon>
    </lineage>
</organism>
<dbReference type="Proteomes" id="UP001189624">
    <property type="component" value="Chromosome 10"/>
</dbReference>
<reference evidence="1" key="1">
    <citation type="submission" date="2023-10" db="EMBL/GenBank/DDBJ databases">
        <authorList>
            <person name="Domelevo Entfellner J.-B."/>
        </authorList>
    </citation>
    <scope>NUCLEOTIDE SEQUENCE</scope>
</reference>
<gene>
    <name evidence="1" type="ORF">AYBTSS11_LOCUS29255</name>
</gene>